<organism evidence="3 4">
    <name type="scientific">Goodea atripinnis</name>
    <dbReference type="NCBI Taxonomy" id="208336"/>
    <lineage>
        <taxon>Eukaryota</taxon>
        <taxon>Metazoa</taxon>
        <taxon>Chordata</taxon>
        <taxon>Craniata</taxon>
        <taxon>Vertebrata</taxon>
        <taxon>Euteleostomi</taxon>
        <taxon>Actinopterygii</taxon>
        <taxon>Neopterygii</taxon>
        <taxon>Teleostei</taxon>
        <taxon>Neoteleostei</taxon>
        <taxon>Acanthomorphata</taxon>
        <taxon>Ovalentaria</taxon>
        <taxon>Atherinomorphae</taxon>
        <taxon>Cyprinodontiformes</taxon>
        <taxon>Goodeidae</taxon>
        <taxon>Goodea</taxon>
    </lineage>
</organism>
<dbReference type="PROSITE" id="PS51257">
    <property type="entry name" value="PROKAR_LIPOPROTEIN"/>
    <property type="match status" value="1"/>
</dbReference>
<dbReference type="EMBL" id="JAHRIO010000114">
    <property type="protein sequence ID" value="MEQ2157565.1"/>
    <property type="molecule type" value="Genomic_DNA"/>
</dbReference>
<evidence type="ECO:0000256" key="1">
    <source>
        <dbReference type="SAM" id="MobiDB-lite"/>
    </source>
</evidence>
<accession>A0ABV0MEP8</accession>
<keyword evidence="4" id="KW-1185">Reference proteome</keyword>
<feature type="transmembrane region" description="Helical" evidence="2">
    <location>
        <begin position="114"/>
        <end position="134"/>
    </location>
</feature>
<evidence type="ECO:0000313" key="4">
    <source>
        <dbReference type="Proteomes" id="UP001476798"/>
    </source>
</evidence>
<dbReference type="Proteomes" id="UP001476798">
    <property type="component" value="Unassembled WGS sequence"/>
</dbReference>
<reference evidence="3 4" key="1">
    <citation type="submission" date="2021-06" db="EMBL/GenBank/DDBJ databases">
        <authorList>
            <person name="Palmer J.M."/>
        </authorList>
    </citation>
    <scope>NUCLEOTIDE SEQUENCE [LARGE SCALE GENOMIC DNA]</scope>
    <source>
        <strain evidence="3 4">GA_2019</strain>
        <tissue evidence="3">Muscle</tissue>
    </source>
</reference>
<keyword evidence="2" id="KW-0812">Transmembrane</keyword>
<feature type="region of interest" description="Disordered" evidence="1">
    <location>
        <begin position="47"/>
        <end position="69"/>
    </location>
</feature>
<protein>
    <submittedName>
        <fullName evidence="3">Uncharacterized protein</fullName>
    </submittedName>
</protein>
<sequence length="140" mass="15721">MPARRLPLSPGVCFGGSGCCSSPAGVHTLTLIRVQTHTVSLCPLHTRHPLSHPRQQDSRRTHTHTHTKEQTDAVTLEMQAKRCRGEKFSLKLENSLFISAFGLQEEFCLFVRDFFFPPVFVVFLLSVSLSVPLLSQCVWT</sequence>
<feature type="compositionally biased region" description="Basic and acidic residues" evidence="1">
    <location>
        <begin position="54"/>
        <end position="69"/>
    </location>
</feature>
<name>A0ABV0MEP8_9TELE</name>
<gene>
    <name evidence="3" type="ORF">GOODEAATRI_003060</name>
</gene>
<keyword evidence="2" id="KW-0472">Membrane</keyword>
<keyword evidence="2" id="KW-1133">Transmembrane helix</keyword>
<evidence type="ECO:0000313" key="3">
    <source>
        <dbReference type="EMBL" id="MEQ2157565.1"/>
    </source>
</evidence>
<comment type="caution">
    <text evidence="3">The sequence shown here is derived from an EMBL/GenBank/DDBJ whole genome shotgun (WGS) entry which is preliminary data.</text>
</comment>
<proteinExistence type="predicted"/>
<evidence type="ECO:0000256" key="2">
    <source>
        <dbReference type="SAM" id="Phobius"/>
    </source>
</evidence>